<name>A0ABU5VZX6_9BACT</name>
<dbReference type="InterPro" id="IPR035570">
    <property type="entry name" value="UPF0234_N"/>
</dbReference>
<dbReference type="RefSeq" id="WP_323577613.1">
    <property type="nucleotide sequence ID" value="NZ_JAYGJQ010000002.1"/>
</dbReference>
<gene>
    <name evidence="4" type="ORF">SHI21_15130</name>
</gene>
<evidence type="ECO:0000256" key="3">
    <source>
        <dbReference type="HAMAP-Rule" id="MF_00632"/>
    </source>
</evidence>
<dbReference type="SUPFAM" id="SSF89963">
    <property type="entry name" value="YajQ-like"/>
    <property type="match status" value="2"/>
</dbReference>
<dbReference type="InterPro" id="IPR036183">
    <property type="entry name" value="YajQ-like_sf"/>
</dbReference>
<reference evidence="4 5" key="1">
    <citation type="submission" date="2023-11" db="EMBL/GenBank/DDBJ databases">
        <title>A Novel Polar Bacteriovorax (B. antarcticus) Isolated from the Biocrust in Antarctica.</title>
        <authorList>
            <person name="Mun W."/>
            <person name="Choi S.Y."/>
            <person name="Mitchell R.J."/>
        </authorList>
    </citation>
    <scope>NUCLEOTIDE SEQUENCE [LARGE SCALE GENOMIC DNA]</scope>
    <source>
        <strain evidence="4 5">PP10</strain>
    </source>
</reference>
<comment type="similarity">
    <text evidence="2 3">Belongs to the YajQ family.</text>
</comment>
<dbReference type="Gene3D" id="3.30.70.860">
    <property type="match status" value="1"/>
</dbReference>
<comment type="function">
    <text evidence="3">Nucleotide-binding protein.</text>
</comment>
<dbReference type="HAMAP" id="MF_00632">
    <property type="entry name" value="UPF0234"/>
    <property type="match status" value="1"/>
</dbReference>
<dbReference type="CDD" id="cd11740">
    <property type="entry name" value="YajQ_like"/>
    <property type="match status" value="1"/>
</dbReference>
<protein>
    <recommendedName>
        <fullName evidence="3">Nucleotide-binding protein SHI21_15130</fullName>
    </recommendedName>
</protein>
<keyword evidence="5" id="KW-1185">Reference proteome</keyword>
<dbReference type="NCBIfam" id="NF003819">
    <property type="entry name" value="PRK05412.1"/>
    <property type="match status" value="1"/>
</dbReference>
<dbReference type="EMBL" id="JAYGJQ010000002">
    <property type="protein sequence ID" value="MEA9357560.1"/>
    <property type="molecule type" value="Genomic_DNA"/>
</dbReference>
<accession>A0ABU5VZX6</accession>
<evidence type="ECO:0000256" key="2">
    <source>
        <dbReference type="ARBA" id="ARBA00093450"/>
    </source>
</evidence>
<evidence type="ECO:0000256" key="1">
    <source>
        <dbReference type="ARBA" id="ARBA00022741"/>
    </source>
</evidence>
<dbReference type="PANTHER" id="PTHR30476">
    <property type="entry name" value="UPF0234 PROTEIN YAJQ"/>
    <property type="match status" value="1"/>
</dbReference>
<evidence type="ECO:0000313" key="4">
    <source>
        <dbReference type="EMBL" id="MEA9357560.1"/>
    </source>
</evidence>
<dbReference type="InterPro" id="IPR035571">
    <property type="entry name" value="UPF0234-like_C"/>
</dbReference>
<proteinExistence type="inferred from homology"/>
<dbReference type="InterPro" id="IPR007551">
    <property type="entry name" value="YajQ/Smlt4090-like"/>
</dbReference>
<dbReference type="Pfam" id="PF04461">
    <property type="entry name" value="YajQ"/>
    <property type="match status" value="1"/>
</dbReference>
<sequence length="163" mass="18733">MPSFDLVSKTDMMEMKNAILMAQKEINARYDFKGSDVSLELKDTTIELKAEDDYKMKAALEILRGQLVKRNIGQRCIDPQKIEPSGNRMMKQTINIKNGIEKEKAKAINKIIKESGLKVTSSIMDDKIRMTAKKIDDLQGAYQMLRTNKEVDIELQMENMKRD</sequence>
<organism evidence="4 5">
    <name type="scientific">Bacteriovorax antarcticus</name>
    <dbReference type="NCBI Taxonomy" id="3088717"/>
    <lineage>
        <taxon>Bacteria</taxon>
        <taxon>Pseudomonadati</taxon>
        <taxon>Bdellovibrionota</taxon>
        <taxon>Bacteriovoracia</taxon>
        <taxon>Bacteriovoracales</taxon>
        <taxon>Bacteriovoracaceae</taxon>
        <taxon>Bacteriovorax</taxon>
    </lineage>
</organism>
<dbReference type="Proteomes" id="UP001302274">
    <property type="component" value="Unassembled WGS sequence"/>
</dbReference>
<comment type="caution">
    <text evidence="4">The sequence shown here is derived from an EMBL/GenBank/DDBJ whole genome shotgun (WGS) entry which is preliminary data.</text>
</comment>
<evidence type="ECO:0000313" key="5">
    <source>
        <dbReference type="Proteomes" id="UP001302274"/>
    </source>
</evidence>
<keyword evidence="1 3" id="KW-0547">Nucleotide-binding</keyword>
<dbReference type="Gene3D" id="3.30.70.990">
    <property type="entry name" value="YajQ-like, domain 2"/>
    <property type="match status" value="1"/>
</dbReference>
<dbReference type="PANTHER" id="PTHR30476:SF0">
    <property type="entry name" value="UPF0234 PROTEIN YAJQ"/>
    <property type="match status" value="1"/>
</dbReference>